<name>A0A655V456_VIBCL</name>
<dbReference type="Proteomes" id="UP000046067">
    <property type="component" value="Unassembled WGS sequence"/>
</dbReference>
<gene>
    <name evidence="1" type="ORF">ERS013201_00448</name>
</gene>
<reference evidence="1 2" key="1">
    <citation type="submission" date="2015-07" db="EMBL/GenBank/DDBJ databases">
        <authorList>
            <consortium name="Pathogen Informatics"/>
        </authorList>
    </citation>
    <scope>NUCLEOTIDE SEQUENCE [LARGE SCALE GENOMIC DNA]</scope>
    <source>
        <strain evidence="1 2">A325</strain>
    </source>
</reference>
<accession>A0A655V456</accession>
<evidence type="ECO:0000313" key="2">
    <source>
        <dbReference type="Proteomes" id="UP000046067"/>
    </source>
</evidence>
<evidence type="ECO:0000313" key="1">
    <source>
        <dbReference type="EMBL" id="CSB61466.1"/>
    </source>
</evidence>
<protein>
    <submittedName>
        <fullName evidence="1">Uncharacterized protein</fullName>
    </submittedName>
</protein>
<dbReference type="AlphaFoldDB" id="A0A655V456"/>
<proteinExistence type="predicted"/>
<organism evidence="1 2">
    <name type="scientific">Vibrio cholerae</name>
    <dbReference type="NCBI Taxonomy" id="666"/>
    <lineage>
        <taxon>Bacteria</taxon>
        <taxon>Pseudomonadati</taxon>
        <taxon>Pseudomonadota</taxon>
        <taxon>Gammaproteobacteria</taxon>
        <taxon>Vibrionales</taxon>
        <taxon>Vibrionaceae</taxon>
        <taxon>Vibrio</taxon>
    </lineage>
</organism>
<sequence>MHSITPRMQQLQSDFSAMTVHRFCHHFMGFGMLSFAKFSAEWVQTAAQVRRKATRHNQAYATFGSFFIKGRQLVQPFLIFF</sequence>
<dbReference type="EMBL" id="CWQJ01000002">
    <property type="protein sequence ID" value="CSB61466.1"/>
    <property type="molecule type" value="Genomic_DNA"/>
</dbReference>